<dbReference type="AlphaFoldDB" id="A0AA88Q6K0"/>
<name>A0AA88Q6K0_9TELE</name>
<reference evidence="1" key="1">
    <citation type="submission" date="2023-08" db="EMBL/GenBank/DDBJ databases">
        <title>Chromosome-level Genome Assembly of mud carp (Cirrhinus molitorella).</title>
        <authorList>
            <person name="Liu H."/>
        </authorList>
    </citation>
    <scope>NUCLEOTIDE SEQUENCE</scope>
    <source>
        <strain evidence="1">Prfri</strain>
        <tissue evidence="1">Muscle</tissue>
    </source>
</reference>
<evidence type="ECO:0000313" key="2">
    <source>
        <dbReference type="Proteomes" id="UP001187343"/>
    </source>
</evidence>
<keyword evidence="2" id="KW-1185">Reference proteome</keyword>
<protein>
    <submittedName>
        <fullName evidence="1">Uncharacterized protein</fullName>
    </submittedName>
</protein>
<sequence>MQARDNGVTSLIHYIPRRDYAAIRGGKHARHINYHLQFFVRDSVHLWRKIKGPLVCSLTRHWQHWMMECGWMTLSWTFSREFTGDS</sequence>
<comment type="caution">
    <text evidence="1">The sequence shown here is derived from an EMBL/GenBank/DDBJ whole genome shotgun (WGS) entry which is preliminary data.</text>
</comment>
<evidence type="ECO:0000313" key="1">
    <source>
        <dbReference type="EMBL" id="KAK2905451.1"/>
    </source>
</evidence>
<proteinExistence type="predicted"/>
<accession>A0AA88Q6K0</accession>
<dbReference type="EMBL" id="JAUYZG010000006">
    <property type="protein sequence ID" value="KAK2905451.1"/>
    <property type="molecule type" value="Genomic_DNA"/>
</dbReference>
<organism evidence="1 2">
    <name type="scientific">Cirrhinus molitorella</name>
    <name type="common">mud carp</name>
    <dbReference type="NCBI Taxonomy" id="172907"/>
    <lineage>
        <taxon>Eukaryota</taxon>
        <taxon>Metazoa</taxon>
        <taxon>Chordata</taxon>
        <taxon>Craniata</taxon>
        <taxon>Vertebrata</taxon>
        <taxon>Euteleostomi</taxon>
        <taxon>Actinopterygii</taxon>
        <taxon>Neopterygii</taxon>
        <taxon>Teleostei</taxon>
        <taxon>Ostariophysi</taxon>
        <taxon>Cypriniformes</taxon>
        <taxon>Cyprinidae</taxon>
        <taxon>Labeoninae</taxon>
        <taxon>Labeonini</taxon>
        <taxon>Cirrhinus</taxon>
    </lineage>
</organism>
<dbReference type="Proteomes" id="UP001187343">
    <property type="component" value="Unassembled WGS sequence"/>
</dbReference>
<gene>
    <name evidence="1" type="ORF">Q8A67_007250</name>
</gene>